<dbReference type="Pfam" id="PF00145">
    <property type="entry name" value="DNA_methylase"/>
    <property type="match status" value="1"/>
</dbReference>
<dbReference type="Gene3D" id="3.90.120.10">
    <property type="entry name" value="DNA Methylase, subunit A, domain 2"/>
    <property type="match status" value="1"/>
</dbReference>
<organism evidence="7 8">
    <name type="scientific">Flavobacterium limnosediminis JC2902</name>
    <dbReference type="NCBI Taxonomy" id="1341181"/>
    <lineage>
        <taxon>Bacteria</taxon>
        <taxon>Pseudomonadati</taxon>
        <taxon>Bacteroidota</taxon>
        <taxon>Flavobacteriia</taxon>
        <taxon>Flavobacteriales</taxon>
        <taxon>Flavobacteriaceae</taxon>
        <taxon>Flavobacterium</taxon>
    </lineage>
</organism>
<dbReference type="SUPFAM" id="SSF53335">
    <property type="entry name" value="S-adenosyl-L-methionine-dependent methyltransferases"/>
    <property type="match status" value="1"/>
</dbReference>
<dbReference type="InterPro" id="IPR050390">
    <property type="entry name" value="C5-Methyltransferase"/>
</dbReference>
<reference evidence="7 8" key="1">
    <citation type="submission" date="2013-08" db="EMBL/GenBank/DDBJ databases">
        <title>Flavobacterium limnosediminis JC2902 genome sequencing.</title>
        <authorList>
            <person name="Lee K."/>
            <person name="Yi H."/>
            <person name="Park S."/>
            <person name="Chun J."/>
        </authorList>
    </citation>
    <scope>NUCLEOTIDE SEQUENCE [LARGE SCALE GENOMIC DNA]</scope>
    <source>
        <strain evidence="7 8">JC2902</strain>
    </source>
</reference>
<dbReference type="InterPro" id="IPR001525">
    <property type="entry name" value="C5_MeTfrase"/>
</dbReference>
<dbReference type="PATRIC" id="fig|1341181.4.peg.1705"/>
<dbReference type="EMBL" id="AVGG01000007">
    <property type="protein sequence ID" value="ESU28379.1"/>
    <property type="molecule type" value="Genomic_DNA"/>
</dbReference>
<evidence type="ECO:0000256" key="1">
    <source>
        <dbReference type="ARBA" id="ARBA00011975"/>
    </source>
</evidence>
<gene>
    <name evidence="7" type="ORF">FLJC2902T_17310</name>
</gene>
<sequence length="385" mass="43713">MYLKELNPDYFYVENVREFMAWGPLCENGKPISRNAGRDYMKWITEVCNYGFKHDSKILNSADFGSYQSRERLFIQFVKHDLSIAWPEQSHTKDKIDSPLFPMEKWKPVREILDLEDEGISIFERKKELSENTLKRIYAGLLKFVAKGDYAFTKRYNGGKINPHQKVNSLDKPMGTICTNGTHAIVTASHLNTYYGNGGIHSLELPSPTVTTKDRIAKASTIFLDKQYGTGVASSIEKPIDTITAVPKFSLVKAQNFILNPAWGGNNTDVEKPCCTVVARQDKAPLYLVNTTTGDFEIPIYDDDNETMVKIKEFMGAYEIIDIKMRMLKIPELLQIQGFPKDYKLKGTQTEQKKYIGNAVEVNCAKALIRANYEAILQSKKSKVA</sequence>
<evidence type="ECO:0000313" key="8">
    <source>
        <dbReference type="Proteomes" id="UP000018004"/>
    </source>
</evidence>
<dbReference type="GO" id="GO:0032259">
    <property type="term" value="P:methylation"/>
    <property type="evidence" value="ECO:0007669"/>
    <property type="project" value="UniProtKB-KW"/>
</dbReference>
<dbReference type="eggNOG" id="COG0270">
    <property type="taxonomic scope" value="Bacteria"/>
</dbReference>
<protein>
    <recommendedName>
        <fullName evidence="1">DNA (cytosine-5-)-methyltransferase</fullName>
        <ecNumber evidence="1">2.1.1.37</ecNumber>
    </recommendedName>
</protein>
<keyword evidence="8" id="KW-1185">Reference proteome</keyword>
<dbReference type="Proteomes" id="UP000018004">
    <property type="component" value="Unassembled WGS sequence"/>
</dbReference>
<keyword evidence="3" id="KW-0808">Transferase</keyword>
<evidence type="ECO:0000313" key="7">
    <source>
        <dbReference type="EMBL" id="ESU28379.1"/>
    </source>
</evidence>
<keyword evidence="2 7" id="KW-0489">Methyltransferase</keyword>
<evidence type="ECO:0000256" key="4">
    <source>
        <dbReference type="ARBA" id="ARBA00022691"/>
    </source>
</evidence>
<dbReference type="PANTHER" id="PTHR10629">
    <property type="entry name" value="CYTOSINE-SPECIFIC METHYLTRANSFERASE"/>
    <property type="match status" value="1"/>
</dbReference>
<name>V6SPK9_9FLAO</name>
<dbReference type="AlphaFoldDB" id="V6SPK9"/>
<dbReference type="STRING" id="1341181.FLJC2902T_17310"/>
<dbReference type="EC" id="2.1.1.37" evidence="1"/>
<comment type="caution">
    <text evidence="7">The sequence shown here is derived from an EMBL/GenBank/DDBJ whole genome shotgun (WGS) entry which is preliminary data.</text>
</comment>
<dbReference type="GO" id="GO:0003886">
    <property type="term" value="F:DNA (cytosine-5-)-methyltransferase activity"/>
    <property type="evidence" value="ECO:0007669"/>
    <property type="project" value="UniProtKB-EC"/>
</dbReference>
<dbReference type="GO" id="GO:0044027">
    <property type="term" value="P:negative regulation of gene expression via chromosomal CpG island methylation"/>
    <property type="evidence" value="ECO:0007669"/>
    <property type="project" value="TreeGrafter"/>
</dbReference>
<evidence type="ECO:0000256" key="2">
    <source>
        <dbReference type="ARBA" id="ARBA00022603"/>
    </source>
</evidence>
<evidence type="ECO:0000256" key="5">
    <source>
        <dbReference type="ARBA" id="ARBA00022747"/>
    </source>
</evidence>
<evidence type="ECO:0000256" key="3">
    <source>
        <dbReference type="ARBA" id="ARBA00022679"/>
    </source>
</evidence>
<dbReference type="PANTHER" id="PTHR10629:SF52">
    <property type="entry name" value="DNA (CYTOSINE-5)-METHYLTRANSFERASE 1"/>
    <property type="match status" value="1"/>
</dbReference>
<keyword evidence="5" id="KW-0680">Restriction system</keyword>
<dbReference type="Gene3D" id="3.40.50.150">
    <property type="entry name" value="Vaccinia Virus protein VP39"/>
    <property type="match status" value="1"/>
</dbReference>
<evidence type="ECO:0000256" key="6">
    <source>
        <dbReference type="ARBA" id="ARBA00047422"/>
    </source>
</evidence>
<accession>V6SPK9</accession>
<dbReference type="GO" id="GO:0003677">
    <property type="term" value="F:DNA binding"/>
    <property type="evidence" value="ECO:0007669"/>
    <property type="project" value="TreeGrafter"/>
</dbReference>
<keyword evidence="4" id="KW-0949">S-adenosyl-L-methionine</keyword>
<proteinExistence type="predicted"/>
<dbReference type="InterPro" id="IPR029063">
    <property type="entry name" value="SAM-dependent_MTases_sf"/>
</dbReference>
<comment type="catalytic activity">
    <reaction evidence="6">
        <text>a 2'-deoxycytidine in DNA + S-adenosyl-L-methionine = a 5-methyl-2'-deoxycytidine in DNA + S-adenosyl-L-homocysteine + H(+)</text>
        <dbReference type="Rhea" id="RHEA:13681"/>
        <dbReference type="Rhea" id="RHEA-COMP:11369"/>
        <dbReference type="Rhea" id="RHEA-COMP:11370"/>
        <dbReference type="ChEBI" id="CHEBI:15378"/>
        <dbReference type="ChEBI" id="CHEBI:57856"/>
        <dbReference type="ChEBI" id="CHEBI:59789"/>
        <dbReference type="ChEBI" id="CHEBI:85452"/>
        <dbReference type="ChEBI" id="CHEBI:85454"/>
        <dbReference type="EC" id="2.1.1.37"/>
    </reaction>
</comment>
<dbReference type="GO" id="GO:0009307">
    <property type="term" value="P:DNA restriction-modification system"/>
    <property type="evidence" value="ECO:0007669"/>
    <property type="project" value="UniProtKB-KW"/>
</dbReference>